<dbReference type="EMBL" id="QJKH01000024">
    <property type="protein sequence ID" value="PXX74515.1"/>
    <property type="molecule type" value="Genomic_DNA"/>
</dbReference>
<dbReference type="Proteomes" id="UP000247612">
    <property type="component" value="Unassembled WGS sequence"/>
</dbReference>
<accession>A0A318KDE1</accession>
<sequence>MKNKHKISAFAAVFTVITLVLGAASVIGAMFQRKKLK</sequence>
<evidence type="ECO:0000313" key="2">
    <source>
        <dbReference type="Proteomes" id="UP000247612"/>
    </source>
</evidence>
<organism evidence="1 2">
    <name type="scientific">Dielma fastidiosa</name>
    <dbReference type="NCBI Taxonomy" id="1034346"/>
    <lineage>
        <taxon>Bacteria</taxon>
        <taxon>Bacillati</taxon>
        <taxon>Bacillota</taxon>
        <taxon>Erysipelotrichia</taxon>
        <taxon>Erysipelotrichales</taxon>
        <taxon>Erysipelotrichaceae</taxon>
        <taxon>Dielma</taxon>
    </lineage>
</organism>
<evidence type="ECO:0000313" key="1">
    <source>
        <dbReference type="EMBL" id="PXX74515.1"/>
    </source>
</evidence>
<protein>
    <submittedName>
        <fullName evidence="1">Uncharacterized protein</fullName>
    </submittedName>
</protein>
<gene>
    <name evidence="1" type="ORF">DES51_12421</name>
</gene>
<reference evidence="1 2" key="1">
    <citation type="submission" date="2018-05" db="EMBL/GenBank/DDBJ databases">
        <title>Genomic Encyclopedia of Type Strains, Phase IV (KMG-IV): sequencing the most valuable type-strain genomes for metagenomic binning, comparative biology and taxonomic classification.</title>
        <authorList>
            <person name="Goeker M."/>
        </authorList>
    </citation>
    <scope>NUCLEOTIDE SEQUENCE [LARGE SCALE GENOMIC DNA]</scope>
    <source>
        <strain evidence="1 2">JC118</strain>
    </source>
</reference>
<dbReference type="AlphaFoldDB" id="A0A318KDE1"/>
<keyword evidence="2" id="KW-1185">Reference proteome</keyword>
<proteinExistence type="predicted"/>
<comment type="caution">
    <text evidence="1">The sequence shown here is derived from an EMBL/GenBank/DDBJ whole genome shotgun (WGS) entry which is preliminary data.</text>
</comment>
<dbReference type="STRING" id="1034346.GCA_000313565_02642"/>
<name>A0A318KDE1_9FIRM</name>